<dbReference type="GO" id="GO:0003677">
    <property type="term" value="F:DNA binding"/>
    <property type="evidence" value="ECO:0007669"/>
    <property type="project" value="UniProtKB-KW"/>
</dbReference>
<name>A0A5N4B6U5_PHOPY</name>
<proteinExistence type="predicted"/>
<evidence type="ECO:0000313" key="5">
    <source>
        <dbReference type="EMBL" id="KAB0805331.1"/>
    </source>
</evidence>
<evidence type="ECO:0000256" key="1">
    <source>
        <dbReference type="ARBA" id="ARBA00023125"/>
    </source>
</evidence>
<evidence type="ECO:0000259" key="4">
    <source>
        <dbReference type="PROSITE" id="PS51253"/>
    </source>
</evidence>
<dbReference type="PANTHER" id="PTHR33053:SF24">
    <property type="entry name" value="TRANSPOSASE DOMAIN-CONTAINING PROTEIN"/>
    <property type="match status" value="1"/>
</dbReference>
<evidence type="ECO:0000313" key="6">
    <source>
        <dbReference type="Proteomes" id="UP000327044"/>
    </source>
</evidence>
<feature type="compositionally biased region" description="Polar residues" evidence="3">
    <location>
        <begin position="318"/>
        <end position="340"/>
    </location>
</feature>
<dbReference type="Pfam" id="PF03184">
    <property type="entry name" value="DDE_1"/>
    <property type="match status" value="2"/>
</dbReference>
<feature type="domain" description="HTH CENPB-type" evidence="4">
    <location>
        <begin position="1"/>
        <end position="60"/>
    </location>
</feature>
<accession>A0A5N4B6U5</accession>
<comment type="caution">
    <text evidence="5">The sequence shown here is derived from an EMBL/GenBank/DDBJ whole genome shotgun (WGS) entry which is preliminary data.</text>
</comment>
<sequence>MYIKKLEEMFFGVTTTELRELAYLYADVNKIPHRFSRVQKRAGYDWLQGFRRRNPEITLRTPEATSFARAQGFNKPQVSKFFAQLQDIYTHYNILGKNIYNMDESALSTVQKPPKVFASTGKKQVGVFIPPTLIFARKKFKPELADDAPTGTLALCQESGWMTGELFLKWLKHFTIHAHPSADNRVLLVLDGHVSHKYYPALKYAKENNVILLCLPPHCTHKIQPLDVSFFGPLSTYYNQEVSKWLKQNPGRIVTQFQVARLFSAAYGKAATVANAISGFQKTGIFPFDSDIFPDHMFSPSAVTDLPIEDVINQTAGNSHENVSENDNAPTTSNQGQQNFETRHENEEPDPKIKKNIPLEIISPPPKAKEVAKRKRTPQVSGELTRTPIMEEIKNKHEAKMEAENKKNERKVELVKKKIFDTEGDAVIEVVNENKALRTTAKKYNVDKMTLRRYVLKYKTDKETSFTPNFVTSQIFSCHEESLLVEYLLTSANLHYGLTPKQTRKFAYEFGQANNKKLPENWKKNECASYDWLKGFMSRYPQLSLRSPEATSLGRATAFNRHNVQEFYKNLSNLLERETFGPESVYNLDETGVTTAHKPQKIIARKGQKQISKSTSAERGTLVTVCCAINAVGNSVPPFFIFPRVRMQDYMIQGAPSGSIAVTHESGWMTADNFVKYLDHFIKHAKCSNENKCILVLDNHESHISPKALDKCKLNGIHLLTLPPHTSHRLQPLDVSVFGPFKRYYNEQADAWMVSHPGQTISLKNIPELVGLAYVRAFSPSNITKGFSTTGIYPFNPHLFEDLDFAGAEVKVNNRTALPGLSSATRLSLFTEIHTILINTLRFTCLPWPWHPSLCPNCVSTYVEKMNKYKVRRKLYRDALKRTKLTINSINNCVNVPSEDESEDNPLRDSLVELSNVDAEVDANHCEPADLDSNGYDSDCSYVRDSNTSTSDLSDDTADIASDVIPAKHDALESNEPLKQCFQVLLAQWAINFQIPLIALNALLQLLHILDPTLPHDARTLLKTPRKCELKVVEPGKYYHFGVFNAVTKLIDKFFDTLSSVKINVNVDGLPISKSSGSQVYPILCNLEGNPQAVEMIGIYHGFEKPTDANMLLHDFVTESNSLISTGFKYKNITYPFRVNSFICDAPAKSFITFTKGHTGYSSCSKCYIEGAFSDNRVYFSETSNLRKRSDVEFRNRFDEDHHVGSSIIEILSHFDMVYDIPLDYMHLICLGVVRKLLMLWVNGKPKTKLAFNDISRISKFLISLRNNVPCEFVRKPRSLQDLKRFKATEFRQLLYYTGPLILKSILSIDRYTNFLCLHVSATILSNDFFLKHFGAYAESLLSYFVKTFVVLYGKEHASHNIHNLLHIYEDCKRFGILQNFSAFPFENHLQKLKSLVRKGTNPLAQIVKRTLEQNSFPNTPESGNIVDKVRPLMKHSNGPVLGNHLMTQYRCIQFPNFALKLTEADCCCGLKDKSVVCIENIVCDANNDLSIIGRKFNSCKDLYLDPCPSSTFDIYMISGMGPLEMWNVNLICCKFFKMPYNEGFVKISNLMKYFI</sequence>
<keyword evidence="6" id="KW-1185">Reference proteome</keyword>
<dbReference type="Proteomes" id="UP000327044">
    <property type="component" value="Unassembled WGS sequence"/>
</dbReference>
<feature type="compositionally biased region" description="Basic and acidic residues" evidence="3">
    <location>
        <begin position="341"/>
        <end position="353"/>
    </location>
</feature>
<dbReference type="InParanoid" id="A0A5N4B6U5"/>
<dbReference type="PANTHER" id="PTHR33053">
    <property type="entry name" value="PROTEIN, PUTATIVE-RELATED"/>
    <property type="match status" value="1"/>
</dbReference>
<feature type="region of interest" description="Disordered" evidence="3">
    <location>
        <begin position="318"/>
        <end position="358"/>
    </location>
</feature>
<dbReference type="InterPro" id="IPR006600">
    <property type="entry name" value="HTH_CenpB_DNA-bd_dom"/>
</dbReference>
<keyword evidence="2" id="KW-0175">Coiled coil</keyword>
<feature type="coiled-coil region" evidence="2">
    <location>
        <begin position="389"/>
        <end position="418"/>
    </location>
</feature>
<dbReference type="PROSITE" id="PS51253">
    <property type="entry name" value="HTH_CENPB"/>
    <property type="match status" value="1"/>
</dbReference>
<dbReference type="InterPro" id="IPR004875">
    <property type="entry name" value="DDE_SF_endonuclease_dom"/>
</dbReference>
<keyword evidence="1" id="KW-0238">DNA-binding</keyword>
<dbReference type="Gene3D" id="3.30.420.10">
    <property type="entry name" value="Ribonuclease H-like superfamily/Ribonuclease H"/>
    <property type="match status" value="1"/>
</dbReference>
<dbReference type="InterPro" id="IPR036397">
    <property type="entry name" value="RNaseH_sf"/>
</dbReference>
<organism evidence="5 6">
    <name type="scientific">Photinus pyralis</name>
    <name type="common">Common eastern firefly</name>
    <name type="synonym">Lampyris pyralis</name>
    <dbReference type="NCBI Taxonomy" id="7054"/>
    <lineage>
        <taxon>Eukaryota</taxon>
        <taxon>Metazoa</taxon>
        <taxon>Ecdysozoa</taxon>
        <taxon>Arthropoda</taxon>
        <taxon>Hexapoda</taxon>
        <taxon>Insecta</taxon>
        <taxon>Pterygota</taxon>
        <taxon>Neoptera</taxon>
        <taxon>Endopterygota</taxon>
        <taxon>Coleoptera</taxon>
        <taxon>Polyphaga</taxon>
        <taxon>Elateriformia</taxon>
        <taxon>Elateroidea</taxon>
        <taxon>Lampyridae</taxon>
        <taxon>Lampyrinae</taxon>
        <taxon>Photinus</taxon>
    </lineage>
</organism>
<gene>
    <name evidence="5" type="ORF">PPYR_02301</name>
</gene>
<reference evidence="5 6" key="1">
    <citation type="journal article" date="2018" name="Elife">
        <title>Firefly genomes illuminate parallel origins of bioluminescence in beetles.</title>
        <authorList>
            <person name="Fallon T.R."/>
            <person name="Lower S.E."/>
            <person name="Chang C.H."/>
            <person name="Bessho-Uehara M."/>
            <person name="Martin G.J."/>
            <person name="Bewick A.J."/>
            <person name="Behringer M."/>
            <person name="Debat H.J."/>
            <person name="Wong I."/>
            <person name="Day J.C."/>
            <person name="Suvorov A."/>
            <person name="Silva C.J."/>
            <person name="Stanger-Hall K.F."/>
            <person name="Hall D.W."/>
            <person name="Schmitz R.J."/>
            <person name="Nelson D.R."/>
            <person name="Lewis S.M."/>
            <person name="Shigenobu S."/>
            <person name="Bybee S.M."/>
            <person name="Larracuente A.M."/>
            <person name="Oba Y."/>
            <person name="Weng J.K."/>
        </authorList>
    </citation>
    <scope>NUCLEOTIDE SEQUENCE [LARGE SCALE GENOMIC DNA]</scope>
    <source>
        <strain evidence="5">1611_PpyrPB1</strain>
        <tissue evidence="5">Whole body</tissue>
    </source>
</reference>
<evidence type="ECO:0000256" key="3">
    <source>
        <dbReference type="SAM" id="MobiDB-lite"/>
    </source>
</evidence>
<dbReference type="EMBL" id="VVIM01000001">
    <property type="protein sequence ID" value="KAB0805331.1"/>
    <property type="molecule type" value="Genomic_DNA"/>
</dbReference>
<evidence type="ECO:0000256" key="2">
    <source>
        <dbReference type="SAM" id="Coils"/>
    </source>
</evidence>
<protein>
    <recommendedName>
        <fullName evidence="4">HTH CENPB-type domain-containing protein</fullName>
    </recommendedName>
</protein>